<sequence>MNGLLIKFTDLNYVESVSNGKIHFESLGKYQDMELVSGNQIQGDKFEGGIRSIMPSSGSEEVEMIVITKESRQTYVSCFTILEFDKELIWNRKSRSYQLNPVVIEDLKAIAGERPASIFNLLDVTKEIDKVIRLEAVRKYGRVNYVANNKQIKGTPLVIDLNRAFIKGIEYETQHEWRIACAISKDRLQPFDLNLNLSGKIISNYKDLTTLRVKRNWLTKRYKFFFE</sequence>
<evidence type="ECO:0000313" key="1">
    <source>
        <dbReference type="EMBL" id="PDK42704.1"/>
    </source>
</evidence>
<name>A0ABX4IIG6_LISWE</name>
<keyword evidence="2" id="KW-1185">Reference proteome</keyword>
<proteinExistence type="predicted"/>
<reference evidence="1 2" key="1">
    <citation type="submission" date="2017-09" db="EMBL/GenBank/DDBJ databases">
        <title>Draft Genomes of 144 Listeria Monocytogenes isolates from foods.</title>
        <authorList>
            <person name="Wu C.H."/>
            <person name="Ng J."/>
            <person name="Kiang D."/>
            <person name="Chen C.-Y."/>
            <person name="Frink S."/>
            <person name="Lafrades M."/>
            <person name="Morales C."/>
            <person name="Park P."/>
            <person name="Zwick M."/>
        </authorList>
    </citation>
    <scope>NUCLEOTIDE SEQUENCE [LARGE SCALE GENOMIC DNA]</scope>
    <source>
        <strain evidence="1 2">CDPHFDLB-F14M01633.75-2</strain>
    </source>
</reference>
<dbReference type="Proteomes" id="UP000219632">
    <property type="component" value="Unassembled WGS sequence"/>
</dbReference>
<organism evidence="1 2">
    <name type="scientific">Listeria welshimeri</name>
    <dbReference type="NCBI Taxonomy" id="1643"/>
    <lineage>
        <taxon>Bacteria</taxon>
        <taxon>Bacillati</taxon>
        <taxon>Bacillota</taxon>
        <taxon>Bacilli</taxon>
        <taxon>Bacillales</taxon>
        <taxon>Listeriaceae</taxon>
        <taxon>Listeria</taxon>
    </lineage>
</organism>
<comment type="caution">
    <text evidence="1">The sequence shown here is derived from an EMBL/GenBank/DDBJ whole genome shotgun (WGS) entry which is preliminary data.</text>
</comment>
<dbReference type="RefSeq" id="WP_097349747.1">
    <property type="nucleotide sequence ID" value="NZ_JAERVU010000001.1"/>
</dbReference>
<protein>
    <submittedName>
        <fullName evidence="1">Uncharacterized protein</fullName>
    </submittedName>
</protein>
<accession>A0ABX4IIG6</accession>
<gene>
    <name evidence="1" type="ORF">AFZ32_02435</name>
</gene>
<dbReference type="EMBL" id="NYPG01000001">
    <property type="protein sequence ID" value="PDK42704.1"/>
    <property type="molecule type" value="Genomic_DNA"/>
</dbReference>
<evidence type="ECO:0000313" key="2">
    <source>
        <dbReference type="Proteomes" id="UP000219632"/>
    </source>
</evidence>